<sequence>MSDLQDAVVQLLDVTKGFRRDKIEIPVLTNTTLHIPRGDFVAVMGPSGSGKSTLLNLCAGLDRPTTGEVIVNGQDLGQLSEAGLSKWRSENLGFVFQNYNLMPVLTALENVELPLLLTPLSRSERRKHAAAALRIVGLEDRADHYPRQLSGGQEQRVSIARALANDPVLLLADEPTGNLDAHSAEEVLELMQSLNDQFGTTVIMVTHDPKAARSAKRLLHLEKGTFVQADLDALEAAR</sequence>
<dbReference type="PANTHER" id="PTHR24220:SF452">
    <property type="entry name" value="ABC TRANSPORTER ATP-BINDING PROTEIN"/>
    <property type="match status" value="1"/>
</dbReference>
<accession>A0A517TVC3</accession>
<gene>
    <name evidence="6" type="primary">ytrE_2</name>
    <name evidence="6" type="ORF">I41_14970</name>
</gene>
<dbReference type="InterPro" id="IPR003593">
    <property type="entry name" value="AAA+_ATPase"/>
</dbReference>
<comment type="similarity">
    <text evidence="4">Belongs to the ABC transporter superfamily. Macrolide exporter (TC 3.A.1.122) family.</text>
</comment>
<dbReference type="Proteomes" id="UP000317909">
    <property type="component" value="Chromosome"/>
</dbReference>
<keyword evidence="3 6" id="KW-0067">ATP-binding</keyword>
<evidence type="ECO:0000256" key="4">
    <source>
        <dbReference type="ARBA" id="ARBA00038388"/>
    </source>
</evidence>
<dbReference type="GO" id="GO:0005524">
    <property type="term" value="F:ATP binding"/>
    <property type="evidence" value="ECO:0007669"/>
    <property type="project" value="UniProtKB-KW"/>
</dbReference>
<dbReference type="InterPro" id="IPR015854">
    <property type="entry name" value="ABC_transpr_LolD-like"/>
</dbReference>
<name>A0A517TVC3_9BACT</name>
<protein>
    <submittedName>
        <fullName evidence="6">ABC transporter ATP-binding protein YtrE</fullName>
    </submittedName>
</protein>
<keyword evidence="1" id="KW-0813">Transport</keyword>
<dbReference type="AlphaFoldDB" id="A0A517TVC3"/>
<dbReference type="EMBL" id="CP036339">
    <property type="protein sequence ID" value="QDT72325.1"/>
    <property type="molecule type" value="Genomic_DNA"/>
</dbReference>
<dbReference type="SMART" id="SM00382">
    <property type="entry name" value="AAA"/>
    <property type="match status" value="1"/>
</dbReference>
<dbReference type="InterPro" id="IPR027417">
    <property type="entry name" value="P-loop_NTPase"/>
</dbReference>
<reference evidence="6 7" key="1">
    <citation type="submission" date="2019-02" db="EMBL/GenBank/DDBJ databases">
        <title>Deep-cultivation of Planctomycetes and their phenomic and genomic characterization uncovers novel biology.</title>
        <authorList>
            <person name="Wiegand S."/>
            <person name="Jogler M."/>
            <person name="Boedeker C."/>
            <person name="Pinto D."/>
            <person name="Vollmers J."/>
            <person name="Rivas-Marin E."/>
            <person name="Kohn T."/>
            <person name="Peeters S.H."/>
            <person name="Heuer A."/>
            <person name="Rast P."/>
            <person name="Oberbeckmann S."/>
            <person name="Bunk B."/>
            <person name="Jeske O."/>
            <person name="Meyerdierks A."/>
            <person name="Storesund J.E."/>
            <person name="Kallscheuer N."/>
            <person name="Luecker S."/>
            <person name="Lage O.M."/>
            <person name="Pohl T."/>
            <person name="Merkel B.J."/>
            <person name="Hornburger P."/>
            <person name="Mueller R.-W."/>
            <person name="Bruemmer F."/>
            <person name="Labrenz M."/>
            <person name="Spormann A.M."/>
            <person name="Op den Camp H."/>
            <person name="Overmann J."/>
            <person name="Amann R."/>
            <person name="Jetten M.S.M."/>
            <person name="Mascher T."/>
            <person name="Medema M.H."/>
            <person name="Devos D.P."/>
            <person name="Kaster A.-K."/>
            <person name="Ovreas L."/>
            <person name="Rohde M."/>
            <person name="Galperin M.Y."/>
            <person name="Jogler C."/>
        </authorList>
    </citation>
    <scope>NUCLEOTIDE SEQUENCE [LARGE SCALE GENOMIC DNA]</scope>
    <source>
        <strain evidence="6 7">I41</strain>
    </source>
</reference>
<dbReference type="SUPFAM" id="SSF52540">
    <property type="entry name" value="P-loop containing nucleoside triphosphate hydrolases"/>
    <property type="match status" value="1"/>
</dbReference>
<evidence type="ECO:0000313" key="6">
    <source>
        <dbReference type="EMBL" id="QDT72325.1"/>
    </source>
</evidence>
<dbReference type="InterPro" id="IPR003439">
    <property type="entry name" value="ABC_transporter-like_ATP-bd"/>
</dbReference>
<dbReference type="GO" id="GO:0016887">
    <property type="term" value="F:ATP hydrolysis activity"/>
    <property type="evidence" value="ECO:0007669"/>
    <property type="project" value="InterPro"/>
</dbReference>
<keyword evidence="7" id="KW-1185">Reference proteome</keyword>
<proteinExistence type="inferred from homology"/>
<dbReference type="GO" id="GO:0098796">
    <property type="term" value="C:membrane protein complex"/>
    <property type="evidence" value="ECO:0007669"/>
    <property type="project" value="UniProtKB-ARBA"/>
</dbReference>
<dbReference type="InterPro" id="IPR017911">
    <property type="entry name" value="MacB-like_ATP-bd"/>
</dbReference>
<dbReference type="RefSeq" id="WP_145431908.1">
    <property type="nucleotide sequence ID" value="NZ_CP036339.1"/>
</dbReference>
<dbReference type="GO" id="GO:0022857">
    <property type="term" value="F:transmembrane transporter activity"/>
    <property type="evidence" value="ECO:0007669"/>
    <property type="project" value="TreeGrafter"/>
</dbReference>
<dbReference type="Gene3D" id="3.40.50.300">
    <property type="entry name" value="P-loop containing nucleotide triphosphate hydrolases"/>
    <property type="match status" value="1"/>
</dbReference>
<dbReference type="PANTHER" id="PTHR24220">
    <property type="entry name" value="IMPORT ATP-BINDING PROTEIN"/>
    <property type="match status" value="1"/>
</dbReference>
<dbReference type="OrthoDB" id="2151853at2"/>
<dbReference type="KEGG" id="llh:I41_14970"/>
<dbReference type="Pfam" id="PF00005">
    <property type="entry name" value="ABC_tran"/>
    <property type="match status" value="1"/>
</dbReference>
<evidence type="ECO:0000256" key="1">
    <source>
        <dbReference type="ARBA" id="ARBA00022448"/>
    </source>
</evidence>
<dbReference type="CDD" id="cd03255">
    <property type="entry name" value="ABC_MJ0796_LolCDE_FtsE"/>
    <property type="match status" value="1"/>
</dbReference>
<dbReference type="PROSITE" id="PS50893">
    <property type="entry name" value="ABC_TRANSPORTER_2"/>
    <property type="match status" value="1"/>
</dbReference>
<evidence type="ECO:0000313" key="7">
    <source>
        <dbReference type="Proteomes" id="UP000317909"/>
    </source>
</evidence>
<evidence type="ECO:0000256" key="3">
    <source>
        <dbReference type="ARBA" id="ARBA00022840"/>
    </source>
</evidence>
<dbReference type="GO" id="GO:0005886">
    <property type="term" value="C:plasma membrane"/>
    <property type="evidence" value="ECO:0007669"/>
    <property type="project" value="TreeGrafter"/>
</dbReference>
<organism evidence="6 7">
    <name type="scientific">Lacipirellula limnantheis</name>
    <dbReference type="NCBI Taxonomy" id="2528024"/>
    <lineage>
        <taxon>Bacteria</taxon>
        <taxon>Pseudomonadati</taxon>
        <taxon>Planctomycetota</taxon>
        <taxon>Planctomycetia</taxon>
        <taxon>Pirellulales</taxon>
        <taxon>Lacipirellulaceae</taxon>
        <taxon>Lacipirellula</taxon>
    </lineage>
</organism>
<dbReference type="FunFam" id="3.40.50.300:FF:000032">
    <property type="entry name" value="Export ABC transporter ATP-binding protein"/>
    <property type="match status" value="1"/>
</dbReference>
<keyword evidence="2" id="KW-0547">Nucleotide-binding</keyword>
<evidence type="ECO:0000259" key="5">
    <source>
        <dbReference type="PROSITE" id="PS50893"/>
    </source>
</evidence>
<evidence type="ECO:0000256" key="2">
    <source>
        <dbReference type="ARBA" id="ARBA00022741"/>
    </source>
</evidence>
<feature type="domain" description="ABC transporter" evidence="5">
    <location>
        <begin position="9"/>
        <end position="236"/>
    </location>
</feature>